<dbReference type="InterPro" id="IPR008266">
    <property type="entry name" value="Tyr_kinase_AS"/>
</dbReference>
<organism evidence="10 11">
    <name type="scientific">Streptococcus canis</name>
    <dbReference type="NCBI Taxonomy" id="1329"/>
    <lineage>
        <taxon>Bacteria</taxon>
        <taxon>Bacillati</taxon>
        <taxon>Bacillota</taxon>
        <taxon>Bacilli</taxon>
        <taxon>Lactobacillales</taxon>
        <taxon>Streptococcaceae</taxon>
        <taxon>Streptococcus</taxon>
    </lineage>
</organism>
<evidence type="ECO:0000256" key="5">
    <source>
        <dbReference type="ARBA" id="ARBA00022777"/>
    </source>
</evidence>
<dbReference type="PANTHER" id="PTHR43671:SF98">
    <property type="entry name" value="SERINE_THREONINE-PROTEIN KINASE NEK11"/>
    <property type="match status" value="1"/>
</dbReference>
<sequence length="444" mass="52403">MNFTTNYYMYQNNKKLVQKNYMDLLKKMLKSSSKDEYWNYSITKPISKKGFKIHLSGTTLNAFDIASKFFSFLSKKNIEINFKIISSLNVLELENAGNLGYSQIGKFITIYPTDKNELLYLLEELDKLYKLDKSIPIPSDFKYCLSEVVYYRYGEFIVDPNYHDERKQTIPKNVSVPIEDYFIPRFNKIPEKYIIIEIISRTAKGGVYKALNIKTKKIVILKEAKNLADLDSEMNDAITRLKNEKKILILIEKENFSPNFYCDFYVENSYFIEIEYIEGQSLLKEFPKSSLKNWGTKLAKIFRTLNTKYKISHRDISFSNILYNNEKFFLIDFEYSINTLDVTNEQPIPLYGTPLFYETNLTIISDQPEDIYGLVSLFYWSINKNKYDEWSTLSYEKILLKSDQINKNKKINCTSNIILQNIFDNTFNHKYKNFESLIKDLSEL</sequence>
<proteinExistence type="predicted"/>
<dbReference type="Gene3D" id="3.30.200.20">
    <property type="entry name" value="Phosphorylase Kinase, domain 1"/>
    <property type="match status" value="1"/>
</dbReference>
<dbReference type="PANTHER" id="PTHR43671">
    <property type="entry name" value="SERINE/THREONINE-PROTEIN KINASE NEK"/>
    <property type="match status" value="1"/>
</dbReference>
<feature type="domain" description="Protein kinase" evidence="9">
    <location>
        <begin position="193"/>
        <end position="444"/>
    </location>
</feature>
<evidence type="ECO:0000256" key="7">
    <source>
        <dbReference type="ARBA" id="ARBA00047899"/>
    </source>
</evidence>
<gene>
    <name evidence="10" type="ORF">KB584_03800</name>
</gene>
<dbReference type="InterPro" id="IPR050660">
    <property type="entry name" value="NEK_Ser/Thr_kinase"/>
</dbReference>
<evidence type="ECO:0000313" key="11">
    <source>
        <dbReference type="Proteomes" id="UP001186118"/>
    </source>
</evidence>
<keyword evidence="5 10" id="KW-0418">Kinase</keyword>
<accession>A0AAE4TS43</accession>
<dbReference type="Gene3D" id="1.10.510.10">
    <property type="entry name" value="Transferase(Phosphotransferase) domain 1"/>
    <property type="match status" value="1"/>
</dbReference>
<dbReference type="Pfam" id="PF00069">
    <property type="entry name" value="Pkinase"/>
    <property type="match status" value="1"/>
</dbReference>
<reference evidence="10" key="1">
    <citation type="submission" date="2021-04" db="EMBL/GenBank/DDBJ databases">
        <title>Draft genomes of 20 S. canis strains.</title>
        <authorList>
            <person name="Pagnossin D."/>
            <person name="Weir W."/>
            <person name="Smith A."/>
            <person name="Ure R."/>
            <person name="Oravcova K."/>
        </authorList>
    </citation>
    <scope>NUCLEOTIDE SEQUENCE</scope>
    <source>
        <strain evidence="10">284</strain>
    </source>
</reference>
<dbReference type="Proteomes" id="UP001186118">
    <property type="component" value="Unassembled WGS sequence"/>
</dbReference>
<dbReference type="InterPro" id="IPR011009">
    <property type="entry name" value="Kinase-like_dom_sf"/>
</dbReference>
<dbReference type="GO" id="GO:0004674">
    <property type="term" value="F:protein serine/threonine kinase activity"/>
    <property type="evidence" value="ECO:0007669"/>
    <property type="project" value="UniProtKB-KW"/>
</dbReference>
<dbReference type="EC" id="2.7.11.1" evidence="1"/>
<evidence type="ECO:0000256" key="8">
    <source>
        <dbReference type="ARBA" id="ARBA00048679"/>
    </source>
</evidence>
<dbReference type="PROSITE" id="PS50011">
    <property type="entry name" value="PROTEIN_KINASE_DOM"/>
    <property type="match status" value="1"/>
</dbReference>
<dbReference type="AlphaFoldDB" id="A0AAE4TS43"/>
<dbReference type="RefSeq" id="WP_317609846.1">
    <property type="nucleotide sequence ID" value="NZ_JAGQEX010000006.1"/>
</dbReference>
<evidence type="ECO:0000256" key="2">
    <source>
        <dbReference type="ARBA" id="ARBA00022527"/>
    </source>
</evidence>
<keyword evidence="4" id="KW-0547">Nucleotide-binding</keyword>
<dbReference type="EMBL" id="JAGQEX010000006">
    <property type="protein sequence ID" value="MDV5976592.1"/>
    <property type="molecule type" value="Genomic_DNA"/>
</dbReference>
<keyword evidence="3" id="KW-0808">Transferase</keyword>
<dbReference type="SUPFAM" id="SSF56112">
    <property type="entry name" value="Protein kinase-like (PK-like)"/>
    <property type="match status" value="1"/>
</dbReference>
<keyword evidence="6" id="KW-0067">ATP-binding</keyword>
<dbReference type="PROSITE" id="PS00109">
    <property type="entry name" value="PROTEIN_KINASE_TYR"/>
    <property type="match status" value="1"/>
</dbReference>
<name>A0AAE4TS43_STRCB</name>
<protein>
    <recommendedName>
        <fullName evidence="1">non-specific serine/threonine protein kinase</fullName>
        <ecNumber evidence="1">2.7.11.1</ecNumber>
    </recommendedName>
</protein>
<evidence type="ECO:0000256" key="3">
    <source>
        <dbReference type="ARBA" id="ARBA00022679"/>
    </source>
</evidence>
<keyword evidence="2" id="KW-0723">Serine/threonine-protein kinase</keyword>
<dbReference type="InterPro" id="IPR057929">
    <property type="entry name" value="RamC_N"/>
</dbReference>
<dbReference type="SMART" id="SM00220">
    <property type="entry name" value="S_TKc"/>
    <property type="match status" value="1"/>
</dbReference>
<evidence type="ECO:0000256" key="6">
    <source>
        <dbReference type="ARBA" id="ARBA00022840"/>
    </source>
</evidence>
<comment type="catalytic activity">
    <reaction evidence="7">
        <text>L-threonyl-[protein] + ATP = O-phospho-L-threonyl-[protein] + ADP + H(+)</text>
        <dbReference type="Rhea" id="RHEA:46608"/>
        <dbReference type="Rhea" id="RHEA-COMP:11060"/>
        <dbReference type="Rhea" id="RHEA-COMP:11605"/>
        <dbReference type="ChEBI" id="CHEBI:15378"/>
        <dbReference type="ChEBI" id="CHEBI:30013"/>
        <dbReference type="ChEBI" id="CHEBI:30616"/>
        <dbReference type="ChEBI" id="CHEBI:61977"/>
        <dbReference type="ChEBI" id="CHEBI:456216"/>
        <dbReference type="EC" id="2.7.11.1"/>
    </reaction>
</comment>
<comment type="catalytic activity">
    <reaction evidence="8">
        <text>L-seryl-[protein] + ATP = O-phospho-L-seryl-[protein] + ADP + H(+)</text>
        <dbReference type="Rhea" id="RHEA:17989"/>
        <dbReference type="Rhea" id="RHEA-COMP:9863"/>
        <dbReference type="Rhea" id="RHEA-COMP:11604"/>
        <dbReference type="ChEBI" id="CHEBI:15378"/>
        <dbReference type="ChEBI" id="CHEBI:29999"/>
        <dbReference type="ChEBI" id="CHEBI:30616"/>
        <dbReference type="ChEBI" id="CHEBI:83421"/>
        <dbReference type="ChEBI" id="CHEBI:456216"/>
        <dbReference type="EC" id="2.7.11.1"/>
    </reaction>
</comment>
<evidence type="ECO:0000313" key="10">
    <source>
        <dbReference type="EMBL" id="MDV5976592.1"/>
    </source>
</evidence>
<dbReference type="InterPro" id="IPR000719">
    <property type="entry name" value="Prot_kinase_dom"/>
</dbReference>
<evidence type="ECO:0000256" key="4">
    <source>
        <dbReference type="ARBA" id="ARBA00022741"/>
    </source>
</evidence>
<evidence type="ECO:0000256" key="1">
    <source>
        <dbReference type="ARBA" id="ARBA00012513"/>
    </source>
</evidence>
<dbReference type="Pfam" id="PF25816">
    <property type="entry name" value="RamC_N"/>
    <property type="match status" value="1"/>
</dbReference>
<comment type="caution">
    <text evidence="10">The sequence shown here is derived from an EMBL/GenBank/DDBJ whole genome shotgun (WGS) entry which is preliminary data.</text>
</comment>
<evidence type="ECO:0000259" key="9">
    <source>
        <dbReference type="PROSITE" id="PS50011"/>
    </source>
</evidence>
<dbReference type="GO" id="GO:0005524">
    <property type="term" value="F:ATP binding"/>
    <property type="evidence" value="ECO:0007669"/>
    <property type="project" value="UniProtKB-KW"/>
</dbReference>